<dbReference type="InterPro" id="IPR009666">
    <property type="entry name" value="Uncharacterised_Ycf35"/>
</dbReference>
<dbReference type="GO" id="GO:0009536">
    <property type="term" value="C:plastid"/>
    <property type="evidence" value="ECO:0007669"/>
    <property type="project" value="UniProtKB-SubCell"/>
</dbReference>
<proteinExistence type="inferred from homology"/>
<dbReference type="RefSeq" id="YP_002048843.1">
    <property type="nucleotide sequence ID" value="NC_011087.1"/>
</dbReference>
<comment type="similarity">
    <text evidence="2">Belongs to the ycf35 family.</text>
</comment>
<evidence type="ECO:0000256" key="1">
    <source>
        <dbReference type="ARBA" id="ARBA00004474"/>
    </source>
</evidence>
<comment type="subcellular location">
    <subcellularLocation>
        <location evidence="1">Plastid</location>
    </subcellularLocation>
</comment>
<dbReference type="AlphaFoldDB" id="B1X3W4"/>
<organism evidence="5">
    <name type="scientific">Paulinella chromatophora</name>
    <dbReference type="NCBI Taxonomy" id="39717"/>
    <lineage>
        <taxon>Eukaryota</taxon>
        <taxon>Sar</taxon>
        <taxon>Rhizaria</taxon>
        <taxon>Cercozoa</taxon>
        <taxon>Imbricatea</taxon>
        <taxon>Silicofilosea</taxon>
        <taxon>Euglyphida</taxon>
        <taxon>Paulinellidae</taxon>
        <taxon>Paulinella</taxon>
    </lineage>
</organism>
<evidence type="ECO:0000256" key="2">
    <source>
        <dbReference type="ARBA" id="ARBA00009068"/>
    </source>
</evidence>
<evidence type="ECO:0000256" key="3">
    <source>
        <dbReference type="ARBA" id="ARBA00021585"/>
    </source>
</evidence>
<name>B1X3W4_PAUCH</name>
<dbReference type="GeneID" id="6481438"/>
<dbReference type="Pfam" id="PF06868">
    <property type="entry name" value="DUF1257"/>
    <property type="match status" value="1"/>
</dbReference>
<sequence length="130" mass="14979">MSHLSTIKTKLCKRDFLVQALDNLEYSPIERVPLTQGIVNQPESVVLDTAQLPCGDIEFRWNVEDSVYELVTDLDKWQLPFPVERFIAQLTQRYALCNIFASSMTEGFQVKEQIQTKQGSIELLLTKWEA</sequence>
<protein>
    <recommendedName>
        <fullName evidence="3">Uncharacterized protein ycf35</fullName>
    </recommendedName>
</protein>
<dbReference type="PANTHER" id="PTHR39638">
    <property type="entry name" value="YCF35"/>
    <property type="match status" value="1"/>
</dbReference>
<reference evidence="5" key="2">
    <citation type="journal article" date="2008" name="Curr. Biol.">
        <title>Chromatophore genome sequence of Paulinella sheds light on acquisition of photosynthesis by eukaryotes.</title>
        <authorList>
            <person name="Nowack E.C.M."/>
            <person name="Melkonian M."/>
            <person name="Gloeckner G."/>
        </authorList>
    </citation>
    <scope>NUCLEOTIDE SEQUENCE [LARGE SCALE GENOMIC DNA]</scope>
</reference>
<evidence type="ECO:0000313" key="5">
    <source>
        <dbReference type="EMBL" id="ACB42633.1"/>
    </source>
</evidence>
<evidence type="ECO:0000256" key="4">
    <source>
        <dbReference type="ARBA" id="ARBA00022640"/>
    </source>
</evidence>
<geneLocation type="organellar chromatophore" evidence="5"/>
<gene>
    <name evidence="5" type="primary">ycf35</name>
    <name evidence="5" type="ordered locus">PCC_0183</name>
</gene>
<dbReference type="EMBL" id="CP000815">
    <property type="protein sequence ID" value="ACB42633.1"/>
    <property type="molecule type" value="Genomic_DNA"/>
</dbReference>
<reference evidence="5" key="1">
    <citation type="submission" date="2007-08" db="EMBL/GenBank/DDBJ databases">
        <authorList>
            <person name="Gloeckner G."/>
            <person name="Nowack E."/>
            <person name="Melkonian M."/>
        </authorList>
    </citation>
    <scope>NUCLEOTIDE SEQUENCE</scope>
</reference>
<accession>B1X3W4</accession>
<dbReference type="PANTHER" id="PTHR39638:SF2">
    <property type="entry name" value="YCF35"/>
    <property type="match status" value="1"/>
</dbReference>
<keyword evidence="4 5" id="KW-0934">Plastid</keyword>